<dbReference type="InterPro" id="IPR056960">
    <property type="entry name" value="SP10_terminator"/>
</dbReference>
<evidence type="ECO:0000313" key="2">
    <source>
        <dbReference type="Proteomes" id="UP000001878"/>
    </source>
</evidence>
<dbReference type="Proteomes" id="UP000001878">
    <property type="component" value="Segment"/>
</dbReference>
<protein>
    <submittedName>
        <fullName evidence="1">Uncharacterized protein</fullName>
    </submittedName>
</protein>
<dbReference type="OrthoDB" id="9032at10239"/>
<sequence length="298" mass="33725">MIPKADMYVYDTLKYYINKVISTIGTDDESYIIREAIGNTEIGGDTSVEDTFIKAFSGDNKQKIEFSYAFPTHKESLDARYVIMRGSGKESTDSIGSIVGEHNDSKPAVKENSQVDSCVVLKDDDGYYFELTQPIDDLVSISEVASDTFVDRERDDPDVKRVNLTDEAADYLGETFTVTYHVADEGYKSNYGGVDVGAVFTEKVMVQAISNNVDTARCLDSILKYVLLIMRKSFRENNYYQLANIESQGEQLLDMKLDRPIYAFPTVITYQNTYSVSMDSSERFKEIILKDRNKYGEN</sequence>
<dbReference type="Pfam" id="PF23932">
    <property type="entry name" value="SP10_terminator"/>
    <property type="match status" value="1"/>
</dbReference>
<dbReference type="GeneID" id="7750969"/>
<accession>C1KFM4</accession>
<dbReference type="KEGG" id="vg:7750969"/>
<dbReference type="RefSeq" id="YP_002790793.1">
    <property type="nucleotide sequence ID" value="NC_012530.1"/>
</dbReference>
<name>C1KFM4_9CAUD</name>
<organism evidence="1 2">
    <name type="scientific">Lactobacillus phage Lb338-1</name>
    <dbReference type="NCBI Taxonomy" id="2892342"/>
    <lineage>
        <taxon>Viruses</taxon>
        <taxon>Duplodnaviria</taxon>
        <taxon>Heunggongvirae</taxon>
        <taxon>Uroviricota</taxon>
        <taxon>Caudoviricetes</taxon>
        <taxon>Herelleviridae</taxon>
        <taxon>Mooreparkvirus</taxon>
        <taxon>Mooreparkvirus Lb3381</taxon>
    </lineage>
</organism>
<reference evidence="1 2" key="1">
    <citation type="journal article" date="2009" name="Gene">
        <title>Genome of a virulent bacteriophage Lb338-1 that lyses the probiotic Lactobacillus paracasei cheese strain.</title>
        <authorList>
            <person name="Alemayehu D."/>
            <person name="Ross R.P."/>
            <person name="O'Sullivan O."/>
            <person name="Coffey A."/>
            <person name="Stanton C."/>
            <person name="Fitzgerald G.F."/>
            <person name="McAuliffe O."/>
        </authorList>
    </citation>
    <scope>NUCLEOTIDE SEQUENCE [LARGE SCALE GENOMIC DNA]</scope>
    <source>
        <strain evidence="1">Lb338-1</strain>
    </source>
</reference>
<evidence type="ECO:0000313" key="1">
    <source>
        <dbReference type="EMBL" id="ACO37035.1"/>
    </source>
</evidence>
<proteinExistence type="predicted"/>
<keyword evidence="2" id="KW-1185">Reference proteome</keyword>
<gene>
    <name evidence="1" type="ORF">lb338_phage_114</name>
</gene>
<dbReference type="EMBL" id="FJ822135">
    <property type="protein sequence ID" value="ACO37035.1"/>
    <property type="molecule type" value="Genomic_DNA"/>
</dbReference>